<keyword evidence="1" id="KW-0472">Membrane</keyword>
<evidence type="ECO:0000313" key="2">
    <source>
        <dbReference type="EMBL" id="QJR79621.1"/>
    </source>
</evidence>
<gene>
    <name evidence="2" type="ORF">CA267_001820</name>
</gene>
<name>A0A6M4M8T9_9ALTE</name>
<feature type="transmembrane region" description="Helical" evidence="1">
    <location>
        <begin position="44"/>
        <end position="61"/>
    </location>
</feature>
<organism evidence="2 3">
    <name type="scientific">Alteromonas pelagimontana</name>
    <dbReference type="NCBI Taxonomy" id="1858656"/>
    <lineage>
        <taxon>Bacteria</taxon>
        <taxon>Pseudomonadati</taxon>
        <taxon>Pseudomonadota</taxon>
        <taxon>Gammaproteobacteria</taxon>
        <taxon>Alteromonadales</taxon>
        <taxon>Alteromonadaceae</taxon>
        <taxon>Alteromonas/Salinimonas group</taxon>
        <taxon>Alteromonas</taxon>
    </lineage>
</organism>
<dbReference type="EMBL" id="CP052766">
    <property type="protein sequence ID" value="QJR79621.1"/>
    <property type="molecule type" value="Genomic_DNA"/>
</dbReference>
<evidence type="ECO:0000256" key="1">
    <source>
        <dbReference type="SAM" id="Phobius"/>
    </source>
</evidence>
<feature type="transmembrane region" description="Helical" evidence="1">
    <location>
        <begin position="5"/>
        <end position="24"/>
    </location>
</feature>
<keyword evidence="1" id="KW-1133">Transmembrane helix</keyword>
<sequence>MKNGLYKLLALIGIPAAFVLGYHVGRVDRFSWVTLSDLSDLGGLLAGLAGVALAIFGFDGIDAWKKSLKAGQITRVVDEASKLLEEVVGSGFAEFISEATYHKTPLNPKDGMRATILEQKERARSHWKNVKYQYDQQRSQYNLLTSRLSALTGESLPEKAASESVAASISEVKKRALARNMNDALAPLNLQEEQKKIIADAGEGLFYFYPFNR</sequence>
<keyword evidence="3" id="KW-1185">Reference proteome</keyword>
<dbReference type="AlphaFoldDB" id="A0A6M4M8T9"/>
<reference evidence="2 3" key="2">
    <citation type="submission" date="2020-04" db="EMBL/GenBank/DDBJ databases">
        <title>Complete genome sequence of Alteromonas pelagimontana 5.12T.</title>
        <authorList>
            <person name="Sinha R.K."/>
            <person name="Krishnan K.P."/>
            <person name="Kurian J.P."/>
        </authorList>
    </citation>
    <scope>NUCLEOTIDE SEQUENCE [LARGE SCALE GENOMIC DNA]</scope>
    <source>
        <strain evidence="2 3">5.12</strain>
    </source>
</reference>
<dbReference type="RefSeq" id="WP_075609055.1">
    <property type="nucleotide sequence ID" value="NZ_CP052766.1"/>
</dbReference>
<protein>
    <submittedName>
        <fullName evidence="2">Uncharacterized protein</fullName>
    </submittedName>
</protein>
<evidence type="ECO:0000313" key="3">
    <source>
        <dbReference type="Proteomes" id="UP000219285"/>
    </source>
</evidence>
<keyword evidence="1" id="KW-0812">Transmembrane</keyword>
<accession>A0A6M4M8T9</accession>
<dbReference type="KEGG" id="apel:CA267_001820"/>
<dbReference type="Proteomes" id="UP000219285">
    <property type="component" value="Chromosome"/>
</dbReference>
<proteinExistence type="predicted"/>
<reference evidence="3" key="1">
    <citation type="submission" date="2014-12" db="EMBL/GenBank/DDBJ databases">
        <title>Complete genome sequence of a multi-drug resistant Klebsiella pneumoniae.</title>
        <authorList>
            <person name="Hua X."/>
            <person name="Chen Q."/>
            <person name="Li X."/>
            <person name="Feng Y."/>
            <person name="Ruan Z."/>
            <person name="Yu Y."/>
        </authorList>
    </citation>
    <scope>NUCLEOTIDE SEQUENCE [LARGE SCALE GENOMIC DNA]</scope>
    <source>
        <strain evidence="3">5.12</strain>
    </source>
</reference>